<dbReference type="EMBL" id="JAHYIQ010000005">
    <property type="protein sequence ID" value="KAK1131784.1"/>
    <property type="molecule type" value="Genomic_DNA"/>
</dbReference>
<gene>
    <name evidence="5" type="ORF">K0M31_015943</name>
</gene>
<organism evidence="5 6">
    <name type="scientific">Melipona bicolor</name>
    <dbReference type="NCBI Taxonomy" id="60889"/>
    <lineage>
        <taxon>Eukaryota</taxon>
        <taxon>Metazoa</taxon>
        <taxon>Ecdysozoa</taxon>
        <taxon>Arthropoda</taxon>
        <taxon>Hexapoda</taxon>
        <taxon>Insecta</taxon>
        <taxon>Pterygota</taxon>
        <taxon>Neoptera</taxon>
        <taxon>Endopterygota</taxon>
        <taxon>Hymenoptera</taxon>
        <taxon>Apocrita</taxon>
        <taxon>Aculeata</taxon>
        <taxon>Apoidea</taxon>
        <taxon>Anthophila</taxon>
        <taxon>Apidae</taxon>
        <taxon>Melipona</taxon>
    </lineage>
</organism>
<comment type="caution">
    <text evidence="5">The sequence shown here is derived from an EMBL/GenBank/DDBJ whole genome shotgun (WGS) entry which is preliminary data.</text>
</comment>
<name>A0AA40G6F6_9HYME</name>
<feature type="region of interest" description="Disordered" evidence="4">
    <location>
        <begin position="1"/>
        <end position="62"/>
    </location>
</feature>
<dbReference type="PANTHER" id="PTHR24198:SF165">
    <property type="entry name" value="ANKYRIN REPEAT-CONTAINING PROTEIN-RELATED"/>
    <property type="match status" value="1"/>
</dbReference>
<dbReference type="Gene3D" id="1.25.40.20">
    <property type="entry name" value="Ankyrin repeat-containing domain"/>
    <property type="match status" value="1"/>
</dbReference>
<feature type="compositionally biased region" description="Gly residues" evidence="4">
    <location>
        <begin position="34"/>
        <end position="44"/>
    </location>
</feature>
<evidence type="ECO:0000256" key="2">
    <source>
        <dbReference type="ARBA" id="ARBA00023043"/>
    </source>
</evidence>
<keyword evidence="1" id="KW-0677">Repeat</keyword>
<dbReference type="Pfam" id="PF12796">
    <property type="entry name" value="Ank_2"/>
    <property type="match status" value="2"/>
</dbReference>
<evidence type="ECO:0000313" key="5">
    <source>
        <dbReference type="EMBL" id="KAK1131784.1"/>
    </source>
</evidence>
<dbReference type="Proteomes" id="UP001177670">
    <property type="component" value="Unassembled WGS sequence"/>
</dbReference>
<evidence type="ECO:0000256" key="4">
    <source>
        <dbReference type="SAM" id="MobiDB-lite"/>
    </source>
</evidence>
<dbReference type="PROSITE" id="PS50297">
    <property type="entry name" value="ANK_REP_REGION"/>
    <property type="match status" value="2"/>
</dbReference>
<protein>
    <submittedName>
        <fullName evidence="5">Uncharacterized protein</fullName>
    </submittedName>
</protein>
<evidence type="ECO:0000313" key="6">
    <source>
        <dbReference type="Proteomes" id="UP001177670"/>
    </source>
</evidence>
<dbReference type="InterPro" id="IPR036770">
    <property type="entry name" value="Ankyrin_rpt-contain_sf"/>
</dbReference>
<dbReference type="PANTHER" id="PTHR24198">
    <property type="entry name" value="ANKYRIN REPEAT AND PROTEIN KINASE DOMAIN-CONTAINING PROTEIN"/>
    <property type="match status" value="1"/>
</dbReference>
<dbReference type="InterPro" id="IPR002110">
    <property type="entry name" value="Ankyrin_rpt"/>
</dbReference>
<reference evidence="5" key="1">
    <citation type="submission" date="2021-10" db="EMBL/GenBank/DDBJ databases">
        <title>Melipona bicolor Genome sequencing and assembly.</title>
        <authorList>
            <person name="Araujo N.S."/>
            <person name="Arias M.C."/>
        </authorList>
    </citation>
    <scope>NUCLEOTIDE SEQUENCE</scope>
    <source>
        <strain evidence="5">USP_2M_L1-L4_2017</strain>
        <tissue evidence="5">Whole body</tissue>
    </source>
</reference>
<keyword evidence="2 3" id="KW-0040">ANK repeat</keyword>
<accession>A0AA40G6F6</accession>
<dbReference type="AlphaFoldDB" id="A0AA40G6F6"/>
<feature type="compositionally biased region" description="Basic and acidic residues" evidence="4">
    <location>
        <begin position="10"/>
        <end position="31"/>
    </location>
</feature>
<proteinExistence type="predicted"/>
<feature type="repeat" description="ANK" evidence="3">
    <location>
        <begin position="246"/>
        <end position="278"/>
    </location>
</feature>
<dbReference type="PROSITE" id="PS50088">
    <property type="entry name" value="ANK_REPEAT"/>
    <property type="match status" value="2"/>
</dbReference>
<dbReference type="SUPFAM" id="SSF48403">
    <property type="entry name" value="Ankyrin repeat"/>
    <property type="match status" value="1"/>
</dbReference>
<evidence type="ECO:0000256" key="1">
    <source>
        <dbReference type="ARBA" id="ARBA00022737"/>
    </source>
</evidence>
<dbReference type="SMART" id="SM00248">
    <property type="entry name" value="ANK"/>
    <property type="match status" value="5"/>
</dbReference>
<evidence type="ECO:0000256" key="3">
    <source>
        <dbReference type="PROSITE-ProRule" id="PRU00023"/>
    </source>
</evidence>
<keyword evidence="6" id="KW-1185">Reference proteome</keyword>
<sequence length="300" mass="31755">MSSNSKKTSGGKDEKKNPSSKEESPVNKDEAGGSASGSTGGGTSADGTQPGSKPGSAGATSREAAQKLLGLAARGEWAPVDQLLKSLEKAAQNVGEDGPLAPLASIMDPATGMTPLMYAVKDNRTGLLERMIELGADDNYNALHIAAMYSREDVVKLLLSKRGVDPYATGGPRQQTAVHLVASRQTGTATSILRALLAAAGRDIRLKVDGKGKIPLLLAVEAGNQSMCRELLSQQAPDQLRATTTTGDSALHLAARRRDIDMMRILVDYGTAVDMQNVRENFRISELERRYVPSRVPKGS</sequence>
<feature type="repeat" description="ANK" evidence="3">
    <location>
        <begin position="111"/>
        <end position="143"/>
    </location>
</feature>